<reference evidence="4" key="1">
    <citation type="submission" date="2021-05" db="EMBL/GenBank/DDBJ databases">
        <authorList>
            <person name="Stam R."/>
        </authorList>
    </citation>
    <scope>NUCLEOTIDE SEQUENCE</scope>
    <source>
        <strain evidence="4">CS162</strain>
    </source>
</reference>
<dbReference type="PANTHER" id="PTHR24123:SF141">
    <property type="entry name" value="ANKYRIN 2, ISOFORM U"/>
    <property type="match status" value="1"/>
</dbReference>
<accession>A0A8J2N1L7</accession>
<dbReference type="SUPFAM" id="SSF48403">
    <property type="entry name" value="Ankyrin repeat"/>
    <property type="match status" value="1"/>
</dbReference>
<dbReference type="RefSeq" id="XP_043170771.1">
    <property type="nucleotide sequence ID" value="XM_043314836.1"/>
</dbReference>
<dbReference type="Gene3D" id="1.25.40.20">
    <property type="entry name" value="Ankyrin repeat-containing domain"/>
    <property type="match status" value="1"/>
</dbReference>
<feature type="repeat" description="ANK" evidence="3">
    <location>
        <begin position="198"/>
        <end position="230"/>
    </location>
</feature>
<dbReference type="InterPro" id="IPR051165">
    <property type="entry name" value="Multifunctional_ANK_Repeat"/>
</dbReference>
<keyword evidence="5" id="KW-1185">Reference proteome</keyword>
<dbReference type="Pfam" id="PF00023">
    <property type="entry name" value="Ank"/>
    <property type="match status" value="1"/>
</dbReference>
<dbReference type="PROSITE" id="PS50297">
    <property type="entry name" value="ANK_REP_REGION"/>
    <property type="match status" value="1"/>
</dbReference>
<dbReference type="InterPro" id="IPR036770">
    <property type="entry name" value="Ankyrin_rpt-contain_sf"/>
</dbReference>
<dbReference type="SMART" id="SM00248">
    <property type="entry name" value="ANK"/>
    <property type="match status" value="4"/>
</dbReference>
<evidence type="ECO:0000256" key="1">
    <source>
        <dbReference type="ARBA" id="ARBA00022737"/>
    </source>
</evidence>
<dbReference type="PROSITE" id="PS50088">
    <property type="entry name" value="ANK_REPEAT"/>
    <property type="match status" value="3"/>
</dbReference>
<protein>
    <recommendedName>
        <fullName evidence="6">Ankyrin</fullName>
    </recommendedName>
</protein>
<evidence type="ECO:0000256" key="2">
    <source>
        <dbReference type="ARBA" id="ARBA00023043"/>
    </source>
</evidence>
<proteinExistence type="predicted"/>
<keyword evidence="2 3" id="KW-0040">ANK repeat</keyword>
<evidence type="ECO:0000313" key="5">
    <source>
        <dbReference type="Proteomes" id="UP000676310"/>
    </source>
</evidence>
<sequence>MQPDERDLDQDTVSTDPYDALETVSALVRIEGLGSLRSVVKLCHYSFQEYLCSDAIRQGPASVFYVDKEAAHAWITGICLQYLTFDSFNMPLKCGLDLDFGNSYTFRRYAALNWFKHSMIAGNYWILRNTTIPFLDLFLDTDEGPPCYKRWQDLVASIYPYTDFVGYSPICICIWLQLNDVARSLIHRLPLLDHNFENGLTCLTVTAKENNLYMTNYLLRHGANANKPTSKPEFPRLMTPVHFAAEFCASEVLETLLEYRADPHIPSVSGATLLYRACRGGDLGIAKRLKGYGCDINARSWDNWTPMIEAVVNEHESVVDVLTEGGADLSIIT</sequence>
<dbReference type="GeneID" id="67019183"/>
<dbReference type="AlphaFoldDB" id="A0A8J2N1L7"/>
<evidence type="ECO:0000313" key="4">
    <source>
        <dbReference type="EMBL" id="CAG5170629.1"/>
    </source>
</evidence>
<feature type="repeat" description="ANK" evidence="3">
    <location>
        <begin position="302"/>
        <end position="333"/>
    </location>
</feature>
<comment type="caution">
    <text evidence="4">The sequence shown here is derived from an EMBL/GenBank/DDBJ whole genome shotgun (WGS) entry which is preliminary data.</text>
</comment>
<evidence type="ECO:0000256" key="3">
    <source>
        <dbReference type="PROSITE-ProRule" id="PRU00023"/>
    </source>
</evidence>
<gene>
    <name evidence="4" type="ORF">ALTATR162_LOCUS7208</name>
</gene>
<dbReference type="InterPro" id="IPR002110">
    <property type="entry name" value="Ankyrin_rpt"/>
</dbReference>
<dbReference type="Proteomes" id="UP000676310">
    <property type="component" value="Unassembled WGS sequence"/>
</dbReference>
<dbReference type="OrthoDB" id="195446at2759"/>
<name>A0A8J2N1L7_9PLEO</name>
<dbReference type="Pfam" id="PF12796">
    <property type="entry name" value="Ank_2"/>
    <property type="match status" value="1"/>
</dbReference>
<feature type="repeat" description="ANK" evidence="3">
    <location>
        <begin position="269"/>
        <end position="301"/>
    </location>
</feature>
<dbReference type="EMBL" id="CAJRGZ010000022">
    <property type="protein sequence ID" value="CAG5170629.1"/>
    <property type="molecule type" value="Genomic_DNA"/>
</dbReference>
<evidence type="ECO:0008006" key="6">
    <source>
        <dbReference type="Google" id="ProtNLM"/>
    </source>
</evidence>
<keyword evidence="1" id="KW-0677">Repeat</keyword>
<dbReference type="PANTHER" id="PTHR24123">
    <property type="entry name" value="ANKYRIN REPEAT-CONTAINING"/>
    <property type="match status" value="1"/>
</dbReference>
<organism evidence="4 5">
    <name type="scientific">Alternaria atra</name>
    <dbReference type="NCBI Taxonomy" id="119953"/>
    <lineage>
        <taxon>Eukaryota</taxon>
        <taxon>Fungi</taxon>
        <taxon>Dikarya</taxon>
        <taxon>Ascomycota</taxon>
        <taxon>Pezizomycotina</taxon>
        <taxon>Dothideomycetes</taxon>
        <taxon>Pleosporomycetidae</taxon>
        <taxon>Pleosporales</taxon>
        <taxon>Pleosporineae</taxon>
        <taxon>Pleosporaceae</taxon>
        <taxon>Alternaria</taxon>
        <taxon>Alternaria sect. Ulocladioides</taxon>
    </lineage>
</organism>